<accession>A0A1Z5YR47</accession>
<dbReference type="Proteomes" id="UP000196086">
    <property type="component" value="Unassembled WGS sequence"/>
</dbReference>
<protein>
    <submittedName>
        <fullName evidence="1">Uncharacterized protein</fullName>
    </submittedName>
</protein>
<sequence length="94" mass="10415">MSTFLVQQDGTVQLERVVTTNLLDDQGLPDADWLDIMAPKVASRIRYEWNTYVVQTWPRAKLADDGSALATKTGSNVVTPSTLQLSWVGQSALY</sequence>
<evidence type="ECO:0000313" key="2">
    <source>
        <dbReference type="Proteomes" id="UP000196086"/>
    </source>
</evidence>
<gene>
    <name evidence="1" type="ORF">HK14_01070</name>
</gene>
<comment type="caution">
    <text evidence="1">The sequence shown here is derived from an EMBL/GenBank/DDBJ whole genome shotgun (WGS) entry which is preliminary data.</text>
</comment>
<organism evidence="1 2">
    <name type="scientific">Acetobacter cibinongensis</name>
    <dbReference type="NCBI Taxonomy" id="146475"/>
    <lineage>
        <taxon>Bacteria</taxon>
        <taxon>Pseudomonadati</taxon>
        <taxon>Pseudomonadota</taxon>
        <taxon>Alphaproteobacteria</taxon>
        <taxon>Acetobacterales</taxon>
        <taxon>Acetobacteraceae</taxon>
        <taxon>Acetobacter</taxon>
    </lineage>
</organism>
<dbReference type="EMBL" id="JOMQ01000103">
    <property type="protein sequence ID" value="OUI98093.1"/>
    <property type="molecule type" value="Genomic_DNA"/>
</dbReference>
<feature type="non-terminal residue" evidence="1">
    <location>
        <position position="94"/>
    </location>
</feature>
<evidence type="ECO:0000313" key="1">
    <source>
        <dbReference type="EMBL" id="OUI98093.1"/>
    </source>
</evidence>
<name>A0A1Z5YR47_9PROT</name>
<reference evidence="1 2" key="1">
    <citation type="submission" date="2014-06" db="EMBL/GenBank/DDBJ databases">
        <authorList>
            <person name="Ju J."/>
            <person name="Zhang J."/>
        </authorList>
    </citation>
    <scope>NUCLEOTIDE SEQUENCE [LARGE SCALE GENOMIC DNA]</scope>
    <source>
        <strain evidence="1 2">DsW_47</strain>
    </source>
</reference>
<dbReference type="AlphaFoldDB" id="A0A1Z5YR47"/>
<proteinExistence type="predicted"/>